<dbReference type="NCBIfam" id="TIGR03908">
    <property type="entry name" value="QH_alpha"/>
    <property type="match status" value="1"/>
</dbReference>
<dbReference type="InterPro" id="IPR015182">
    <property type="entry name" value="QH-AmDH_asu_heme-bd_dom"/>
</dbReference>
<feature type="domain" description="Quinohemoprotein amine dehydrogenase alpha subunit" evidence="4">
    <location>
        <begin position="401"/>
        <end position="533"/>
    </location>
</feature>
<dbReference type="Pfam" id="PF14930">
    <property type="entry name" value="Qn_am_d_aII"/>
    <property type="match status" value="1"/>
</dbReference>
<feature type="domain" description="Quinohemoprotein amine dehydrogenase alpha subunit" evidence="5">
    <location>
        <begin position="209"/>
        <end position="312"/>
    </location>
</feature>
<keyword evidence="7" id="KW-1185">Reference proteome</keyword>
<dbReference type="Gene3D" id="2.60.40.10">
    <property type="entry name" value="Immunoglobulins"/>
    <property type="match status" value="2"/>
</dbReference>
<dbReference type="SUPFAM" id="SSF69298">
    <property type="entry name" value="Quinohemoprotein amine dehydrogenase A chain, domain 3"/>
    <property type="match status" value="1"/>
</dbReference>
<dbReference type="InterPro" id="IPR009111">
    <property type="entry name" value="QH-AmDH_asu_dom2"/>
</dbReference>
<gene>
    <name evidence="6" type="primary">peaA</name>
    <name evidence="6" type="ORF">DEW08_00570</name>
</gene>
<dbReference type="Pfam" id="PF09099">
    <property type="entry name" value="Qn_am_d_aIII"/>
    <property type="match status" value="1"/>
</dbReference>
<dbReference type="GO" id="GO:0020037">
    <property type="term" value="F:heme binding"/>
    <property type="evidence" value="ECO:0007669"/>
    <property type="project" value="InterPro"/>
</dbReference>
<accession>A0A2S2CK80</accession>
<dbReference type="RefSeq" id="WP_109323629.1">
    <property type="nucleotide sequence ID" value="NZ_CP029352.1"/>
</dbReference>
<feature type="signal peptide" evidence="1">
    <location>
        <begin position="1"/>
        <end position="25"/>
    </location>
</feature>
<evidence type="ECO:0000259" key="4">
    <source>
        <dbReference type="Pfam" id="PF09100"/>
    </source>
</evidence>
<dbReference type="InterPro" id="IPR036909">
    <property type="entry name" value="Cyt_c-like_dom_sf"/>
</dbReference>
<dbReference type="Gene3D" id="2.40.128.120">
    <property type="entry name" value="Quinohemoprotein amine dehydrogenase alpha subunit, domain 2"/>
    <property type="match status" value="1"/>
</dbReference>
<dbReference type="InterPro" id="IPR013783">
    <property type="entry name" value="Ig-like_fold"/>
</dbReference>
<dbReference type="GO" id="GO:0009055">
    <property type="term" value="F:electron transfer activity"/>
    <property type="evidence" value="ECO:0007669"/>
    <property type="project" value="InterPro"/>
</dbReference>
<evidence type="ECO:0000259" key="3">
    <source>
        <dbReference type="Pfam" id="PF09099"/>
    </source>
</evidence>
<sequence length="534" mass="56459">MGLKTGLAGGLTLAAVLAVQGGAAAAEPPGAAAAQAIIKERCTTCHERQADGTLNRIDHVRKTPEGWTMTLFRMNQIHGANLTPEESRKLVAYLSDRQGLAPEEAAPFRYILERQPSVVETPIAEGDLSVTCGRCHSIARVGLQRRDADEWRRLAHFHLGQWPTAEYQALGRDRKWWEIVSTRTPTLLGSKFPFQTKEWTAWAKAPKPELAGTWTVSGHRPGLGSYGGTATVTRDGDGYSVAYDLTDAAGKPLSGKGRSVVYTGYEWRGSTTLGGQEVREVFAASKDGRRMTGRWFLADHDEIGASFTAVKAEAGAPAILGYSQESLKAGTTARITVWGTGLDGGTADFGPGVTAKVVSQAPGAVVVEATAAAGAAPGARKVTVGKARGDGFTVYAKIDSVQVEPPYTIARVGGNGGTTAPVTAQFEAVGYLNGKDGKPGTRDDVRVGPLPADWSLEPYNEAAKQMEDVKFSGGIGPSGLFQPAAAGPNPQRVFGTNNIGDLKVVATVRDGEHGVSGSGRLISTVQRWNDPPIR</sequence>
<dbReference type="OrthoDB" id="5345472at2"/>
<feature type="domain" description="Quinohemoprotein amine dehydrogenase alpha subunit" evidence="3">
    <location>
        <begin position="325"/>
        <end position="395"/>
    </location>
</feature>
<dbReference type="SUPFAM" id="SSF81296">
    <property type="entry name" value="E set domains"/>
    <property type="match status" value="2"/>
</dbReference>
<dbReference type="InterPro" id="IPR036718">
    <property type="entry name" value="H-AmDH_asu_dom2_sf"/>
</dbReference>
<proteinExistence type="predicted"/>
<dbReference type="KEGG" id="azz:DEW08_00570"/>
<organism evidence="6 7">
    <name type="scientific">Azospirillum thermophilum</name>
    <dbReference type="NCBI Taxonomy" id="2202148"/>
    <lineage>
        <taxon>Bacteria</taxon>
        <taxon>Pseudomonadati</taxon>
        <taxon>Pseudomonadota</taxon>
        <taxon>Alphaproteobacteria</taxon>
        <taxon>Rhodospirillales</taxon>
        <taxon>Azospirillaceae</taxon>
        <taxon>Azospirillum</taxon>
    </lineage>
</organism>
<dbReference type="InterPro" id="IPR015184">
    <property type="entry name" value="QH-AmDH_asu_dom_IV"/>
</dbReference>
<dbReference type="InterPro" id="IPR023887">
    <property type="entry name" value="QH-AmDH_asu"/>
</dbReference>
<evidence type="ECO:0000256" key="1">
    <source>
        <dbReference type="SAM" id="SignalP"/>
    </source>
</evidence>
<dbReference type="EMBL" id="CP029352">
    <property type="protein sequence ID" value="AWK84882.1"/>
    <property type="molecule type" value="Genomic_DNA"/>
</dbReference>
<dbReference type="Pfam" id="PF09098">
    <property type="entry name" value="Dehyd-heme_bind"/>
    <property type="match status" value="1"/>
</dbReference>
<name>A0A2S2CK80_9PROT</name>
<feature type="chain" id="PRO_5015632954" evidence="1">
    <location>
        <begin position="26"/>
        <end position="534"/>
    </location>
</feature>
<evidence type="ECO:0000313" key="6">
    <source>
        <dbReference type="EMBL" id="AWK84882.1"/>
    </source>
</evidence>
<evidence type="ECO:0000313" key="7">
    <source>
        <dbReference type="Proteomes" id="UP000245629"/>
    </source>
</evidence>
<keyword evidence="1" id="KW-0732">Signal</keyword>
<protein>
    <submittedName>
        <fullName evidence="6">Quinohemoprotein amine dehydrogenase subunit alpha</fullName>
    </submittedName>
</protein>
<evidence type="ECO:0000259" key="5">
    <source>
        <dbReference type="Pfam" id="PF14930"/>
    </source>
</evidence>
<evidence type="ECO:0000259" key="2">
    <source>
        <dbReference type="Pfam" id="PF09098"/>
    </source>
</evidence>
<reference evidence="7" key="1">
    <citation type="submission" date="2018-05" db="EMBL/GenBank/DDBJ databases">
        <title>Azospirillum thermophila sp. nov., a novel isolated from hot spring.</title>
        <authorList>
            <person name="Zhao Z."/>
        </authorList>
    </citation>
    <scope>NUCLEOTIDE SEQUENCE [LARGE SCALE GENOMIC DNA]</scope>
    <source>
        <strain evidence="7">CFH 70021</strain>
    </source>
</reference>
<dbReference type="InterPro" id="IPR014756">
    <property type="entry name" value="Ig_E-set"/>
</dbReference>
<feature type="domain" description="Quinohemoprotein amine dehydrogenase alpha subunit haem binding" evidence="2">
    <location>
        <begin position="33"/>
        <end position="199"/>
    </location>
</feature>
<dbReference type="AlphaFoldDB" id="A0A2S2CK80"/>
<dbReference type="Pfam" id="PF09100">
    <property type="entry name" value="Qn_am_d_aIV"/>
    <property type="match status" value="1"/>
</dbReference>
<dbReference type="SUPFAM" id="SSF46626">
    <property type="entry name" value="Cytochrome c"/>
    <property type="match status" value="2"/>
</dbReference>
<dbReference type="Proteomes" id="UP000245629">
    <property type="component" value="Chromosome 1"/>
</dbReference>
<dbReference type="InterPro" id="IPR015183">
    <property type="entry name" value="QH-AmDH_asu_dom_III"/>
</dbReference>
<dbReference type="Gene3D" id="1.10.760.10">
    <property type="entry name" value="Cytochrome c-like domain"/>
    <property type="match status" value="1"/>
</dbReference>